<dbReference type="InterPro" id="IPR001478">
    <property type="entry name" value="PDZ"/>
</dbReference>
<dbReference type="PROSITE" id="PS50106">
    <property type="entry name" value="PDZ"/>
    <property type="match status" value="1"/>
</dbReference>
<keyword evidence="9" id="KW-1185">Reference proteome</keyword>
<dbReference type="GO" id="GO:0008236">
    <property type="term" value="F:serine-type peptidase activity"/>
    <property type="evidence" value="ECO:0007669"/>
    <property type="project" value="UniProtKB-KW"/>
</dbReference>
<keyword evidence="6" id="KW-0732">Signal</keyword>
<organism evidence="8 9">
    <name type="scientific">Polystyrenella longa</name>
    <dbReference type="NCBI Taxonomy" id="2528007"/>
    <lineage>
        <taxon>Bacteria</taxon>
        <taxon>Pseudomonadati</taxon>
        <taxon>Planctomycetota</taxon>
        <taxon>Planctomycetia</taxon>
        <taxon>Planctomycetales</taxon>
        <taxon>Planctomycetaceae</taxon>
        <taxon>Polystyrenella</taxon>
    </lineage>
</organism>
<dbReference type="RefSeq" id="WP_144996115.1">
    <property type="nucleotide sequence ID" value="NZ_CP036281.1"/>
</dbReference>
<dbReference type="SMART" id="SM00228">
    <property type="entry name" value="PDZ"/>
    <property type="match status" value="1"/>
</dbReference>
<dbReference type="PANTHER" id="PTHR32060">
    <property type="entry name" value="TAIL-SPECIFIC PROTEASE"/>
    <property type="match status" value="1"/>
</dbReference>
<dbReference type="InterPro" id="IPR036034">
    <property type="entry name" value="PDZ_sf"/>
</dbReference>
<dbReference type="AlphaFoldDB" id="A0A518CNT8"/>
<evidence type="ECO:0000256" key="2">
    <source>
        <dbReference type="ARBA" id="ARBA00022670"/>
    </source>
</evidence>
<dbReference type="Gene3D" id="2.30.42.10">
    <property type="match status" value="1"/>
</dbReference>
<dbReference type="Gene3D" id="3.30.750.44">
    <property type="match status" value="1"/>
</dbReference>
<dbReference type="OrthoDB" id="9812068at2"/>
<keyword evidence="4 5" id="KW-0720">Serine protease</keyword>
<dbReference type="KEGG" id="plon:Pla110_26190"/>
<feature type="signal peptide" evidence="6">
    <location>
        <begin position="1"/>
        <end position="24"/>
    </location>
</feature>
<dbReference type="Proteomes" id="UP000317178">
    <property type="component" value="Chromosome"/>
</dbReference>
<evidence type="ECO:0000259" key="7">
    <source>
        <dbReference type="PROSITE" id="PS50106"/>
    </source>
</evidence>
<feature type="chain" id="PRO_5021855418" evidence="6">
    <location>
        <begin position="25"/>
        <end position="557"/>
    </location>
</feature>
<dbReference type="EC" id="3.4.21.-" evidence="8"/>
<name>A0A518CNT8_9PLAN</name>
<protein>
    <submittedName>
        <fullName evidence="8">Putative CtpA-like serine protease</fullName>
        <ecNumber evidence="8">3.4.21.-</ecNumber>
    </submittedName>
</protein>
<dbReference type="InterPro" id="IPR004447">
    <property type="entry name" value="Peptidase_S41A"/>
</dbReference>
<dbReference type="NCBIfam" id="TIGR00225">
    <property type="entry name" value="prc"/>
    <property type="match status" value="1"/>
</dbReference>
<proteinExistence type="inferred from homology"/>
<evidence type="ECO:0000313" key="9">
    <source>
        <dbReference type="Proteomes" id="UP000317178"/>
    </source>
</evidence>
<dbReference type="Pfam" id="PF17820">
    <property type="entry name" value="PDZ_6"/>
    <property type="match status" value="1"/>
</dbReference>
<dbReference type="SUPFAM" id="SSF52096">
    <property type="entry name" value="ClpP/crotonase"/>
    <property type="match status" value="1"/>
</dbReference>
<gene>
    <name evidence="8" type="ORF">Pla110_26190</name>
</gene>
<dbReference type="InterPro" id="IPR005151">
    <property type="entry name" value="Tail-specific_protease"/>
</dbReference>
<evidence type="ECO:0000256" key="4">
    <source>
        <dbReference type="ARBA" id="ARBA00022825"/>
    </source>
</evidence>
<evidence type="ECO:0000256" key="5">
    <source>
        <dbReference type="RuleBase" id="RU004404"/>
    </source>
</evidence>
<dbReference type="EMBL" id="CP036281">
    <property type="protein sequence ID" value="QDU80883.1"/>
    <property type="molecule type" value="Genomic_DNA"/>
</dbReference>
<dbReference type="SUPFAM" id="SSF50156">
    <property type="entry name" value="PDZ domain-like"/>
    <property type="match status" value="1"/>
</dbReference>
<dbReference type="GO" id="GO:0030288">
    <property type="term" value="C:outer membrane-bounded periplasmic space"/>
    <property type="evidence" value="ECO:0007669"/>
    <property type="project" value="TreeGrafter"/>
</dbReference>
<evidence type="ECO:0000313" key="8">
    <source>
        <dbReference type="EMBL" id="QDU80883.1"/>
    </source>
</evidence>
<dbReference type="Pfam" id="PF03572">
    <property type="entry name" value="Peptidase_S41"/>
    <property type="match status" value="1"/>
</dbReference>
<dbReference type="GO" id="GO:0004175">
    <property type="term" value="F:endopeptidase activity"/>
    <property type="evidence" value="ECO:0007669"/>
    <property type="project" value="TreeGrafter"/>
</dbReference>
<dbReference type="CDD" id="cd07560">
    <property type="entry name" value="Peptidase_S41_CPP"/>
    <property type="match status" value="1"/>
</dbReference>
<reference evidence="8 9" key="1">
    <citation type="submission" date="2019-02" db="EMBL/GenBank/DDBJ databases">
        <title>Deep-cultivation of Planctomycetes and their phenomic and genomic characterization uncovers novel biology.</title>
        <authorList>
            <person name="Wiegand S."/>
            <person name="Jogler M."/>
            <person name="Boedeker C."/>
            <person name="Pinto D."/>
            <person name="Vollmers J."/>
            <person name="Rivas-Marin E."/>
            <person name="Kohn T."/>
            <person name="Peeters S.H."/>
            <person name="Heuer A."/>
            <person name="Rast P."/>
            <person name="Oberbeckmann S."/>
            <person name="Bunk B."/>
            <person name="Jeske O."/>
            <person name="Meyerdierks A."/>
            <person name="Storesund J.E."/>
            <person name="Kallscheuer N."/>
            <person name="Luecker S."/>
            <person name="Lage O.M."/>
            <person name="Pohl T."/>
            <person name="Merkel B.J."/>
            <person name="Hornburger P."/>
            <person name="Mueller R.-W."/>
            <person name="Bruemmer F."/>
            <person name="Labrenz M."/>
            <person name="Spormann A.M."/>
            <person name="Op den Camp H."/>
            <person name="Overmann J."/>
            <person name="Amann R."/>
            <person name="Jetten M.S.M."/>
            <person name="Mascher T."/>
            <person name="Medema M.H."/>
            <person name="Devos D.P."/>
            <person name="Kaster A.-K."/>
            <person name="Ovreas L."/>
            <person name="Rohde M."/>
            <person name="Galperin M.Y."/>
            <person name="Jogler C."/>
        </authorList>
    </citation>
    <scope>NUCLEOTIDE SEQUENCE [LARGE SCALE GENOMIC DNA]</scope>
    <source>
        <strain evidence="8 9">Pla110</strain>
    </source>
</reference>
<dbReference type="GO" id="GO:0007165">
    <property type="term" value="P:signal transduction"/>
    <property type="evidence" value="ECO:0007669"/>
    <property type="project" value="TreeGrafter"/>
</dbReference>
<dbReference type="GO" id="GO:0006508">
    <property type="term" value="P:proteolysis"/>
    <property type="evidence" value="ECO:0007669"/>
    <property type="project" value="UniProtKB-KW"/>
</dbReference>
<evidence type="ECO:0000256" key="1">
    <source>
        <dbReference type="ARBA" id="ARBA00009179"/>
    </source>
</evidence>
<keyword evidence="2 5" id="KW-0645">Protease</keyword>
<dbReference type="PANTHER" id="PTHR32060:SF30">
    <property type="entry name" value="CARBOXY-TERMINAL PROCESSING PROTEASE CTPA"/>
    <property type="match status" value="1"/>
</dbReference>
<dbReference type="InterPro" id="IPR029045">
    <property type="entry name" value="ClpP/crotonase-like_dom_sf"/>
</dbReference>
<dbReference type="InterPro" id="IPR041489">
    <property type="entry name" value="PDZ_6"/>
</dbReference>
<feature type="domain" description="PDZ" evidence="7">
    <location>
        <begin position="230"/>
        <end position="299"/>
    </location>
</feature>
<evidence type="ECO:0000256" key="3">
    <source>
        <dbReference type="ARBA" id="ARBA00022801"/>
    </source>
</evidence>
<dbReference type="Gene3D" id="3.90.226.10">
    <property type="entry name" value="2-enoyl-CoA Hydratase, Chain A, domain 1"/>
    <property type="match status" value="1"/>
</dbReference>
<comment type="similarity">
    <text evidence="1 5">Belongs to the peptidase S41A family.</text>
</comment>
<keyword evidence="3 5" id="KW-0378">Hydrolase</keyword>
<sequence length="557" mass="62956" precursor="true">MFRMNTLKLALSLFCAISMMHAYSWRVTAAETVELTSQSKVLQDGKSHELSGRWIEAIDLYEKGLKKWPEDADLKYHLRISKIQFGIERRYEDDSFDQDLVKQSRSDALSLYDSVFTRVQGFYVDRLSPTSYVAHGTESLYYALSNKKFVEQNLPRATPEQIRSVKNTLYQEYWNKPVRDQYSARLIIEQVCDLVRQQLQMSHGPVVMEFLFGGCNALDDYSNFLTPDRLEDLYGNIEGQFVGLGIEMKAELGKGMHLVDVLPGSPAEAGGLIPEEFIVGIDGVNCRDMSTDEAARLLRGPENSRVRLDIFDELHDNIRQREFIRRPVDVHSVTIAKIVDADNGTGYIKMTGFQKGTAQEMDEALVSLTNQGMRSLIWDLRGNPGGLLTAAVEVLDRFIDQGVIVETRGRSSDQNWVYRAHHNSQHRTYENLPLVLLVDGNSASASEIVAGALRDHNRGQIIGRKTYGKWSVQSIYPIGGIPGQANSKTGLRITTARFFSPNGNTYSKIGVEPNIEVAESEEVVTSFYRGAFDEKYKSDPDIKRGMQELREHLSLRK</sequence>
<accession>A0A518CNT8</accession>
<evidence type="ECO:0000256" key="6">
    <source>
        <dbReference type="SAM" id="SignalP"/>
    </source>
</evidence>
<dbReference type="SMART" id="SM00245">
    <property type="entry name" value="TSPc"/>
    <property type="match status" value="1"/>
</dbReference>